<comment type="subcellular location">
    <subcellularLocation>
        <location evidence="2">Mitochondrion intermembrane space</location>
    </subcellularLocation>
</comment>
<keyword evidence="3 8" id="KW-0285">Flavoprotein</keyword>
<evidence type="ECO:0000256" key="7">
    <source>
        <dbReference type="ARBA" id="ARBA00023157"/>
    </source>
</evidence>
<evidence type="ECO:0000256" key="5">
    <source>
        <dbReference type="ARBA" id="ARBA00023002"/>
    </source>
</evidence>
<dbReference type="GO" id="GO:0006879">
    <property type="term" value="P:intracellular iron ion homeostasis"/>
    <property type="evidence" value="ECO:0007669"/>
    <property type="project" value="EnsemblFungi"/>
</dbReference>
<dbReference type="PROSITE" id="PS51324">
    <property type="entry name" value="ERV_ALR"/>
    <property type="match status" value="1"/>
</dbReference>
<dbReference type="FunFam" id="1.20.120.310:FF:000003">
    <property type="entry name" value="Sulfhydryl oxidase"/>
    <property type="match status" value="1"/>
</dbReference>
<keyword evidence="4 8" id="KW-0274">FAD</keyword>
<feature type="domain" description="ERV/ALR sulfhydryl oxidase" evidence="10">
    <location>
        <begin position="78"/>
        <end position="178"/>
    </location>
</feature>
<evidence type="ECO:0000256" key="3">
    <source>
        <dbReference type="ARBA" id="ARBA00022630"/>
    </source>
</evidence>
<dbReference type="GO" id="GO:0160203">
    <property type="term" value="P:mitochondrial disulfide relay system"/>
    <property type="evidence" value="ECO:0007669"/>
    <property type="project" value="EnsemblFungi"/>
</dbReference>
<dbReference type="InterPro" id="IPR017905">
    <property type="entry name" value="ERV/ALR_sulphydryl_oxidase"/>
</dbReference>
<feature type="region of interest" description="Disordered" evidence="9">
    <location>
        <begin position="1"/>
        <end position="23"/>
    </location>
</feature>
<organism evidence="11 12">
    <name type="scientific">Zygosaccharomyces rouxii</name>
    <dbReference type="NCBI Taxonomy" id="4956"/>
    <lineage>
        <taxon>Eukaryota</taxon>
        <taxon>Fungi</taxon>
        <taxon>Dikarya</taxon>
        <taxon>Ascomycota</taxon>
        <taxon>Saccharomycotina</taxon>
        <taxon>Saccharomycetes</taxon>
        <taxon>Saccharomycetales</taxon>
        <taxon>Saccharomycetaceae</taxon>
        <taxon>Zygosaccharomyces</taxon>
    </lineage>
</organism>
<dbReference type="Gene3D" id="4.10.320.60">
    <property type="match status" value="1"/>
</dbReference>
<dbReference type="PANTHER" id="PTHR12645:SF0">
    <property type="entry name" value="FAD-LINKED SULFHYDRYL OXIDASE ALR"/>
    <property type="match status" value="1"/>
</dbReference>
<evidence type="ECO:0000259" key="10">
    <source>
        <dbReference type="PROSITE" id="PS51324"/>
    </source>
</evidence>
<evidence type="ECO:0000256" key="4">
    <source>
        <dbReference type="ARBA" id="ARBA00022827"/>
    </source>
</evidence>
<evidence type="ECO:0000313" key="11">
    <source>
        <dbReference type="EMBL" id="GAV46937.1"/>
    </source>
</evidence>
<comment type="cofactor">
    <cofactor evidence="1 8">
        <name>FAD</name>
        <dbReference type="ChEBI" id="CHEBI:57692"/>
    </cofactor>
</comment>
<dbReference type="Pfam" id="PF04777">
    <property type="entry name" value="Evr1_Alr"/>
    <property type="match status" value="1"/>
</dbReference>
<gene>
    <name evidence="11" type="ORF">ZYGR_0A05350</name>
</gene>
<dbReference type="FunFam" id="4.10.320.60:FF:000001">
    <property type="entry name" value="Sulfhydryl oxidase"/>
    <property type="match status" value="1"/>
</dbReference>
<dbReference type="eggNOG" id="KOG3355">
    <property type="taxonomic scope" value="Eukaryota"/>
</dbReference>
<dbReference type="PANTHER" id="PTHR12645">
    <property type="entry name" value="ALR/ERV"/>
    <property type="match status" value="1"/>
</dbReference>
<keyword evidence="6" id="KW-0496">Mitochondrion</keyword>
<accession>A0A1Q2ZTY6</accession>
<dbReference type="InterPro" id="IPR039799">
    <property type="entry name" value="ALR/ERV"/>
</dbReference>
<feature type="compositionally biased region" description="Low complexity" evidence="9">
    <location>
        <begin position="44"/>
        <end position="61"/>
    </location>
</feature>
<evidence type="ECO:0000256" key="8">
    <source>
        <dbReference type="RuleBase" id="RU371123"/>
    </source>
</evidence>
<dbReference type="OMA" id="SANMESK"/>
<proteinExistence type="predicted"/>
<dbReference type="OrthoDB" id="17199at2759"/>
<evidence type="ECO:0000256" key="1">
    <source>
        <dbReference type="ARBA" id="ARBA00001974"/>
    </source>
</evidence>
<dbReference type="GO" id="GO:0005758">
    <property type="term" value="C:mitochondrial intermembrane space"/>
    <property type="evidence" value="ECO:0007669"/>
    <property type="project" value="UniProtKB-SubCell"/>
</dbReference>
<dbReference type="GO" id="GO:0016971">
    <property type="term" value="F:flavin-dependent sulfhydryl oxidase activity"/>
    <property type="evidence" value="ECO:0007669"/>
    <property type="project" value="EnsemblFungi"/>
</dbReference>
<comment type="caution">
    <text evidence="11">The sequence shown here is derived from an EMBL/GenBank/DDBJ whole genome shotgun (WGS) entry which is preliminary data.</text>
</comment>
<dbReference type="EC" id="1.8.3.2" evidence="8"/>
<feature type="region of interest" description="Disordered" evidence="9">
    <location>
        <begin position="44"/>
        <end position="81"/>
    </location>
</feature>
<dbReference type="SUPFAM" id="SSF69000">
    <property type="entry name" value="FAD-dependent thiol oxidase"/>
    <property type="match status" value="1"/>
</dbReference>
<reference evidence="11 12" key="1">
    <citation type="submission" date="2016-08" db="EMBL/GenBank/DDBJ databases">
        <title>Draft genome sequence of allopolyploid Zygosaccharomyces rouxii.</title>
        <authorList>
            <person name="Watanabe J."/>
            <person name="Uehara K."/>
            <person name="Mogi Y."/>
            <person name="Tsukioka Y."/>
        </authorList>
    </citation>
    <scope>NUCLEOTIDE SEQUENCE [LARGE SCALE GENOMIC DNA]</scope>
    <source>
        <strain evidence="11 12">NBRC 110957</strain>
    </source>
</reference>
<name>A0A1Q2ZTY6_ZYGRO</name>
<evidence type="ECO:0000256" key="6">
    <source>
        <dbReference type="ARBA" id="ARBA00023128"/>
    </source>
</evidence>
<evidence type="ECO:0000313" key="12">
    <source>
        <dbReference type="Proteomes" id="UP000187013"/>
    </source>
</evidence>
<dbReference type="AlphaFoldDB" id="A0A1Q2ZTY6"/>
<dbReference type="EMBL" id="BDGX01000001">
    <property type="protein sequence ID" value="GAV46937.1"/>
    <property type="molecule type" value="Genomic_DNA"/>
</dbReference>
<dbReference type="InterPro" id="IPR036774">
    <property type="entry name" value="ERV/ALR_sulphydryl_oxid_sf"/>
</dbReference>
<sequence length="184" mass="20608">MANSQPQEGVSGRKIIYDEDGKPCRSCNTLLDFQFATGKISGKRAASATGAASSNSAGSLGPTATEKIPGSKTHAKGDPPDVEVLGRSSWNLLHTISANYPTKPSDRQKSEMKQFLQLFSHIYPCSWCASDFERYLRDHAPKLGSRDEFGRWMCDAHNEVNVKLNKETFDCNFWQKRWKDGWDE</sequence>
<keyword evidence="5 8" id="KW-0560">Oxidoreductase</keyword>
<protein>
    <recommendedName>
        <fullName evidence="8">Sulfhydryl oxidase</fullName>
        <ecNumber evidence="8">1.8.3.2</ecNumber>
    </recommendedName>
</protein>
<evidence type="ECO:0000256" key="9">
    <source>
        <dbReference type="SAM" id="MobiDB-lite"/>
    </source>
</evidence>
<comment type="catalytic activity">
    <reaction evidence="8">
        <text>2 R'C(R)SH + O2 = R'C(R)S-S(R)CR' + H2O2</text>
        <dbReference type="Rhea" id="RHEA:17357"/>
        <dbReference type="ChEBI" id="CHEBI:15379"/>
        <dbReference type="ChEBI" id="CHEBI:16240"/>
        <dbReference type="ChEBI" id="CHEBI:16520"/>
        <dbReference type="ChEBI" id="CHEBI:17412"/>
        <dbReference type="EC" id="1.8.3.2"/>
    </reaction>
</comment>
<dbReference type="Proteomes" id="UP000187013">
    <property type="component" value="Unassembled WGS sequence"/>
</dbReference>
<dbReference type="GO" id="GO:0050660">
    <property type="term" value="F:flavin adenine dinucleotide binding"/>
    <property type="evidence" value="ECO:0007669"/>
    <property type="project" value="TreeGrafter"/>
</dbReference>
<evidence type="ECO:0000256" key="2">
    <source>
        <dbReference type="ARBA" id="ARBA00004569"/>
    </source>
</evidence>
<dbReference type="GO" id="GO:0034599">
    <property type="term" value="P:cellular response to oxidative stress"/>
    <property type="evidence" value="ECO:0007669"/>
    <property type="project" value="EnsemblFungi"/>
</dbReference>
<dbReference type="Gene3D" id="1.20.120.310">
    <property type="entry name" value="ERV/ALR sulfhydryl oxidase domain"/>
    <property type="match status" value="1"/>
</dbReference>
<keyword evidence="7" id="KW-1015">Disulfide bond</keyword>